<feature type="domain" description="Alpha-L-rhamnosidase C-terminal" evidence="6">
    <location>
        <begin position="659"/>
        <end position="732"/>
    </location>
</feature>
<dbReference type="InterPro" id="IPR012341">
    <property type="entry name" value="6hp_glycosidase-like_sf"/>
</dbReference>
<dbReference type="InterPro" id="IPR035396">
    <property type="entry name" value="Bac_rhamnosid6H"/>
</dbReference>
<dbReference type="Pfam" id="PF17390">
    <property type="entry name" value="Bac_rhamnosid_C"/>
    <property type="match status" value="1"/>
</dbReference>
<evidence type="ECO:0000256" key="2">
    <source>
        <dbReference type="ARBA" id="ARBA00012652"/>
    </source>
</evidence>
<gene>
    <name evidence="7" type="ORF">ACFO6W_23625</name>
</gene>
<proteinExistence type="predicted"/>
<dbReference type="Gene3D" id="1.50.10.10">
    <property type="match status" value="1"/>
</dbReference>
<evidence type="ECO:0000256" key="4">
    <source>
        <dbReference type="SAM" id="SignalP"/>
    </source>
</evidence>
<dbReference type="SUPFAM" id="SSF48208">
    <property type="entry name" value="Six-hairpin glycosidases"/>
    <property type="match status" value="1"/>
</dbReference>
<dbReference type="InterPro" id="IPR008979">
    <property type="entry name" value="Galactose-bd-like_sf"/>
</dbReference>
<sequence length="766" mass="87209">MKKTIFVFLSILFSCIGVNAINNARWITVPSGDANKPNTWISFRKDFNIEKVPSKALTQIAVDSKYWFWINGQMVIFEGGLKRGPNPRDTYYDEVDLAPYLKKGQNKIAILLWHFGKEGYSHKNSGKAGLIFNLKEGNIELISDNSWLCKIHPAYGNTGEPYPNLRLPESNIHFDANKDIANWQTEDSRGKYGFVNAHEIGKWGDAPWNTLVKRPIPQWKDFGIKTVKYKDIERKKGTGKDTIIAAFPYNMQMTPVLDVTDKKGGSLISIFTDHLYGGSDVGIRAEYVTKKGKQTYESIGWMNGHKLMLVVPSDVTVNSIKYRETGYNADPVGSFSCDDEFYMRFWKKALRTLYVNMRDTYFDCPDRERAQWWGDEVVLMGESFYTYSTPIHDLMKKGIHELIGWQKEDGVLHSPIPEGNYGVELPGQMLASIGHYGFWNYYMNTGDKQTIQDVYPGVKKYLSLWSLDDTGLTAFRPGAWTWGDWGNNRDMRLIYAGWHYLALKGAASMADLLGYTNDAKEYRIIMEKVKDGYNQCWNDKAYRHPEYKEETDDRVQALAVISGIADQLKYDAILKVFETEFHASPYMEKYIMEALFMMGQGEYGVERSKKRLSAMVNNTEYTTLFEGWYIGDIGELGGGTVNHAWSGGALTVIAQYICGIYPLEAGYKVFKIEPEPATFKTASISVPSIAGMIKSKFVSSSKEFTLEVVVPYGTEAIIYLPVGREREITINGKIPYENEYKTSSKYLYKTKVSYQLPAGNYKISVK</sequence>
<dbReference type="RefSeq" id="WP_380001142.1">
    <property type="nucleotide sequence ID" value="NZ_JBHSGN010000153.1"/>
</dbReference>
<evidence type="ECO:0000313" key="8">
    <source>
        <dbReference type="Proteomes" id="UP001596023"/>
    </source>
</evidence>
<comment type="catalytic activity">
    <reaction evidence="1">
        <text>Hydrolysis of terminal non-reducing alpha-L-rhamnose residues in alpha-L-rhamnosides.</text>
        <dbReference type="EC" id="3.2.1.40"/>
    </reaction>
</comment>
<organism evidence="7 8">
    <name type="scientific">Dysgonomonas termitidis</name>
    <dbReference type="NCBI Taxonomy" id="1516126"/>
    <lineage>
        <taxon>Bacteria</taxon>
        <taxon>Pseudomonadati</taxon>
        <taxon>Bacteroidota</taxon>
        <taxon>Bacteroidia</taxon>
        <taxon>Bacteroidales</taxon>
        <taxon>Dysgonomonadaceae</taxon>
        <taxon>Dysgonomonas</taxon>
    </lineage>
</organism>
<dbReference type="PROSITE" id="PS51257">
    <property type="entry name" value="PROKAR_LIPOPROTEIN"/>
    <property type="match status" value="1"/>
</dbReference>
<evidence type="ECO:0000256" key="1">
    <source>
        <dbReference type="ARBA" id="ARBA00001445"/>
    </source>
</evidence>
<feature type="domain" description="Alpha-L-rhamnosidase six-hairpin glycosidase" evidence="5">
    <location>
        <begin position="332"/>
        <end position="575"/>
    </location>
</feature>
<keyword evidence="3" id="KW-0378">Hydrolase</keyword>
<evidence type="ECO:0000256" key="3">
    <source>
        <dbReference type="ARBA" id="ARBA00022801"/>
    </source>
</evidence>
<protein>
    <recommendedName>
        <fullName evidence="2">alpha-L-rhamnosidase</fullName>
        <ecNumber evidence="2">3.2.1.40</ecNumber>
    </recommendedName>
</protein>
<dbReference type="SUPFAM" id="SSF49785">
    <property type="entry name" value="Galactose-binding domain-like"/>
    <property type="match status" value="1"/>
</dbReference>
<accession>A0ABV9L2C6</accession>
<dbReference type="Pfam" id="PF17389">
    <property type="entry name" value="Bac_rhamnosid6H"/>
    <property type="match status" value="1"/>
</dbReference>
<dbReference type="Proteomes" id="UP001596023">
    <property type="component" value="Unassembled WGS sequence"/>
</dbReference>
<evidence type="ECO:0000259" key="6">
    <source>
        <dbReference type="Pfam" id="PF17390"/>
    </source>
</evidence>
<reference evidence="8" key="1">
    <citation type="journal article" date="2019" name="Int. J. Syst. Evol. Microbiol.">
        <title>The Global Catalogue of Microorganisms (GCM) 10K type strain sequencing project: providing services to taxonomists for standard genome sequencing and annotation.</title>
        <authorList>
            <consortium name="The Broad Institute Genomics Platform"/>
            <consortium name="The Broad Institute Genome Sequencing Center for Infectious Disease"/>
            <person name="Wu L."/>
            <person name="Ma J."/>
        </authorList>
    </citation>
    <scope>NUCLEOTIDE SEQUENCE [LARGE SCALE GENOMIC DNA]</scope>
    <source>
        <strain evidence="8">CCUG 66188</strain>
    </source>
</reference>
<dbReference type="EC" id="3.2.1.40" evidence="2"/>
<dbReference type="InterPro" id="IPR008928">
    <property type="entry name" value="6-hairpin_glycosidase_sf"/>
</dbReference>
<evidence type="ECO:0000259" key="5">
    <source>
        <dbReference type="Pfam" id="PF17389"/>
    </source>
</evidence>
<comment type="caution">
    <text evidence="7">The sequence shown here is derived from an EMBL/GenBank/DDBJ whole genome shotgun (WGS) entry which is preliminary data.</text>
</comment>
<feature type="signal peptide" evidence="4">
    <location>
        <begin position="1"/>
        <end position="20"/>
    </location>
</feature>
<keyword evidence="4" id="KW-0732">Signal</keyword>
<feature type="chain" id="PRO_5047107023" description="alpha-L-rhamnosidase" evidence="4">
    <location>
        <begin position="21"/>
        <end position="766"/>
    </location>
</feature>
<dbReference type="PANTHER" id="PTHR33307:SF6">
    <property type="entry name" value="ALPHA-RHAMNOSIDASE (EUROFUNG)-RELATED"/>
    <property type="match status" value="1"/>
</dbReference>
<evidence type="ECO:0000313" key="7">
    <source>
        <dbReference type="EMBL" id="MFC4676675.1"/>
    </source>
</evidence>
<dbReference type="Gene3D" id="2.60.420.10">
    <property type="entry name" value="Maltose phosphorylase, domain 3"/>
    <property type="match status" value="1"/>
</dbReference>
<dbReference type="PANTHER" id="PTHR33307">
    <property type="entry name" value="ALPHA-RHAMNOSIDASE (EUROFUNG)"/>
    <property type="match status" value="1"/>
</dbReference>
<dbReference type="InterPro" id="IPR016007">
    <property type="entry name" value="Alpha_rhamnosid"/>
</dbReference>
<name>A0ABV9L2C6_9BACT</name>
<keyword evidence="8" id="KW-1185">Reference proteome</keyword>
<dbReference type="EMBL" id="JBHSGN010000153">
    <property type="protein sequence ID" value="MFC4676675.1"/>
    <property type="molecule type" value="Genomic_DNA"/>
</dbReference>
<dbReference type="InterPro" id="IPR035398">
    <property type="entry name" value="Bac_rhamnosid_C"/>
</dbReference>
<dbReference type="Gene3D" id="2.60.120.260">
    <property type="entry name" value="Galactose-binding domain-like"/>
    <property type="match status" value="1"/>
</dbReference>